<evidence type="ECO:0000313" key="12">
    <source>
        <dbReference type="EMBL" id="GIL29652.1"/>
    </source>
</evidence>
<feature type="domain" description="Alpha-D-phosphohexomutase alpha/beta/alpha" evidence="9">
    <location>
        <begin position="88"/>
        <end position="202"/>
    </location>
</feature>
<evidence type="ECO:0000259" key="10">
    <source>
        <dbReference type="Pfam" id="PF02879"/>
    </source>
</evidence>
<dbReference type="InterPro" id="IPR016066">
    <property type="entry name" value="A-D-PHexomutase_CS"/>
</dbReference>
<evidence type="ECO:0000259" key="11">
    <source>
        <dbReference type="Pfam" id="PF02880"/>
    </source>
</evidence>
<dbReference type="EMBL" id="BOPO01000101">
    <property type="protein sequence ID" value="GIL29652.1"/>
    <property type="molecule type" value="Genomic_DNA"/>
</dbReference>
<proteinExistence type="inferred from homology"/>
<dbReference type="InterPro" id="IPR036900">
    <property type="entry name" value="A-D-PHexomutase_C_sf"/>
</dbReference>
<keyword evidence="3" id="KW-0597">Phosphoprotein</keyword>
<accession>A0A8J4AH87</accession>
<dbReference type="SUPFAM" id="SSF53738">
    <property type="entry name" value="Phosphoglucomutase, first 3 domains"/>
    <property type="match status" value="3"/>
</dbReference>
<dbReference type="SUPFAM" id="SSF55957">
    <property type="entry name" value="Phosphoglucomutase, C-terminal domain"/>
    <property type="match status" value="1"/>
</dbReference>
<dbReference type="Pfam" id="PF02879">
    <property type="entry name" value="PGM_PMM_II"/>
    <property type="match status" value="1"/>
</dbReference>
<evidence type="ECO:0000259" key="9">
    <source>
        <dbReference type="Pfam" id="PF02878"/>
    </source>
</evidence>
<dbReference type="CDD" id="cd05799">
    <property type="entry name" value="PGM2"/>
    <property type="match status" value="1"/>
</dbReference>
<feature type="domain" description="Alpha-D-phosphohexomutase alpha/beta/alpha" evidence="11">
    <location>
        <begin position="372"/>
        <end position="503"/>
    </location>
</feature>
<protein>
    <submittedName>
        <fullName evidence="12">Phosphomannomutase</fullName>
    </submittedName>
</protein>
<evidence type="ECO:0000313" key="13">
    <source>
        <dbReference type="Proteomes" id="UP000614996"/>
    </source>
</evidence>
<dbReference type="Pfam" id="PF00408">
    <property type="entry name" value="PGM_PMM_IV"/>
    <property type="match status" value="1"/>
</dbReference>
<evidence type="ECO:0000256" key="2">
    <source>
        <dbReference type="ARBA" id="ARBA00010231"/>
    </source>
</evidence>
<dbReference type="GO" id="GO:0005975">
    <property type="term" value="P:carbohydrate metabolic process"/>
    <property type="evidence" value="ECO:0007669"/>
    <property type="project" value="InterPro"/>
</dbReference>
<evidence type="ECO:0000256" key="5">
    <source>
        <dbReference type="ARBA" id="ARBA00022842"/>
    </source>
</evidence>
<dbReference type="InterPro" id="IPR005846">
    <property type="entry name" value="A-D-PHexomutase_a/b/a-III"/>
</dbReference>
<comment type="similarity">
    <text evidence="2">Belongs to the phosphohexose mutase family.</text>
</comment>
<dbReference type="InterPro" id="IPR005843">
    <property type="entry name" value="A-D-PHexomutase_C"/>
</dbReference>
<organism evidence="12 13">
    <name type="scientific">Actinocatenispora comari</name>
    <dbReference type="NCBI Taxonomy" id="2807577"/>
    <lineage>
        <taxon>Bacteria</taxon>
        <taxon>Bacillati</taxon>
        <taxon>Actinomycetota</taxon>
        <taxon>Actinomycetes</taxon>
        <taxon>Micromonosporales</taxon>
        <taxon>Micromonosporaceae</taxon>
        <taxon>Actinocatenispora</taxon>
    </lineage>
</organism>
<reference evidence="13" key="1">
    <citation type="journal article" date="2021" name="Int. J. Syst. Evol. Microbiol.">
        <title>Actinocatenispora comari sp. nov., an endophytic actinomycete isolated from aerial parts of Comarum salesowianum.</title>
        <authorList>
            <person name="Oyunbileg N."/>
            <person name="Iizaka Y."/>
            <person name="Hamada M."/>
            <person name="Davaapurev B.O."/>
            <person name="Fukumoto A."/>
            <person name="Tsetseg B."/>
            <person name="Kato F."/>
            <person name="Tamura T."/>
            <person name="Batkhuu J."/>
            <person name="Anzai Y."/>
        </authorList>
    </citation>
    <scope>NUCLEOTIDE SEQUENCE [LARGE SCALE GENOMIC DNA]</scope>
    <source>
        <strain evidence="13">NUM-2625</strain>
    </source>
</reference>
<dbReference type="InterPro" id="IPR005841">
    <property type="entry name" value="Alpha-D-phosphohexomutase_SF"/>
</dbReference>
<feature type="domain" description="Alpha-D-phosphohexomutase C-terminal" evidence="8">
    <location>
        <begin position="558"/>
        <end position="602"/>
    </location>
</feature>
<keyword evidence="4" id="KW-0479">Metal-binding</keyword>
<dbReference type="Gene3D" id="3.40.120.10">
    <property type="entry name" value="Alpha-D-Glucose-1,6-Bisphosphate, subunit A, domain 3"/>
    <property type="match status" value="3"/>
</dbReference>
<dbReference type="GO" id="GO:0006166">
    <property type="term" value="P:purine ribonucleoside salvage"/>
    <property type="evidence" value="ECO:0007669"/>
    <property type="project" value="TreeGrafter"/>
</dbReference>
<keyword evidence="6" id="KW-0413">Isomerase</keyword>
<name>A0A8J4AH87_9ACTN</name>
<dbReference type="PANTHER" id="PTHR45745">
    <property type="entry name" value="PHOSPHOMANNOMUTASE 45A"/>
    <property type="match status" value="1"/>
</dbReference>
<dbReference type="GO" id="GO:0000287">
    <property type="term" value="F:magnesium ion binding"/>
    <property type="evidence" value="ECO:0007669"/>
    <property type="project" value="InterPro"/>
</dbReference>
<dbReference type="Gene3D" id="3.30.310.50">
    <property type="entry name" value="Alpha-D-phosphohexomutase, C-terminal domain"/>
    <property type="match status" value="1"/>
</dbReference>
<dbReference type="InterPro" id="IPR005844">
    <property type="entry name" value="A-D-PHexomutase_a/b/a-I"/>
</dbReference>
<dbReference type="Proteomes" id="UP000614996">
    <property type="component" value="Unassembled WGS sequence"/>
</dbReference>
<comment type="caution">
    <text evidence="12">The sequence shown here is derived from an EMBL/GenBank/DDBJ whole genome shotgun (WGS) entry which is preliminary data.</text>
</comment>
<dbReference type="PRINTS" id="PR00509">
    <property type="entry name" value="PGMPMM"/>
</dbReference>
<dbReference type="AlphaFoldDB" id="A0A8J4AH87"/>
<dbReference type="Pfam" id="PF02880">
    <property type="entry name" value="PGM_PMM_III"/>
    <property type="match status" value="1"/>
</dbReference>
<evidence type="ECO:0000256" key="7">
    <source>
        <dbReference type="SAM" id="MobiDB-lite"/>
    </source>
</evidence>
<keyword evidence="5" id="KW-0460">Magnesium</keyword>
<dbReference type="PROSITE" id="PS00710">
    <property type="entry name" value="PGM_PMM"/>
    <property type="match status" value="1"/>
</dbReference>
<evidence type="ECO:0000259" key="8">
    <source>
        <dbReference type="Pfam" id="PF00408"/>
    </source>
</evidence>
<dbReference type="InterPro" id="IPR005845">
    <property type="entry name" value="A-D-PHexomutase_a/b/a-II"/>
</dbReference>
<comment type="cofactor">
    <cofactor evidence="1">
        <name>Mg(2+)</name>
        <dbReference type="ChEBI" id="CHEBI:18420"/>
    </cofactor>
</comment>
<sequence length="608" mass="62813">MRTGVVCALSGPRQHPVTAVGRDRGRPVGRMRQDGAVTAEMTEQLRARATAWLDDDPDPADRQELAALLDTGPAGAAELADRFAGPLTFGTAGLRGPLRAGPNGMNRAVVRAAATGLVRWLAAQGVAGPIVIGYDARHRSHEFAVETARVATGAGRRALLLPGPLPTPVLAYAVRELDAAAGVMVTASHNPPRDNGYKVYLGAALGGPGGAGAQLVSPADGAIEAAIREVGPLTAVPLGEPGEVLGADLLERYLDAAVAVVAPDAPRELAVAYTPLHGVGGKVAAEAFRRAGFAPPAIVAEQAEPDPDFPTVAFPNPEEPGAIDLAVALGASTGADLVIANDPDADRCAVAVPDPALGAGPDDPAGWRMLRGDEVGVLLADHLIRRATPGVYATTIVSSSLLRALTEARGVRYAETLTGFKWIVRAGSVPESAPEPPGSSLADAREPGTDTDLAFGYEEALGYAVAPRLVRDKDGITAALLVAELAATLRADGRTLVDRLAELAAEFGRYATDQLSVRVTDLADLGAMMSRLRSGPPATLLERKVTVDDLLPDADVLRLSADGLRVVVRPSGTEPKLKAYLEVVVAADADPAPELARLRAEISTALGV</sequence>
<dbReference type="InterPro" id="IPR016055">
    <property type="entry name" value="A-D-PHexomutase_a/b/a-I/II/III"/>
</dbReference>
<evidence type="ECO:0000256" key="3">
    <source>
        <dbReference type="ARBA" id="ARBA00022553"/>
    </source>
</evidence>
<evidence type="ECO:0000256" key="4">
    <source>
        <dbReference type="ARBA" id="ARBA00022723"/>
    </source>
</evidence>
<dbReference type="PANTHER" id="PTHR45745:SF1">
    <property type="entry name" value="PHOSPHOGLUCOMUTASE 2B-RELATED"/>
    <property type="match status" value="1"/>
</dbReference>
<dbReference type="GO" id="GO:0008973">
    <property type="term" value="F:phosphopentomutase activity"/>
    <property type="evidence" value="ECO:0007669"/>
    <property type="project" value="TreeGrafter"/>
</dbReference>
<dbReference type="Pfam" id="PF02878">
    <property type="entry name" value="PGM_PMM_I"/>
    <property type="match status" value="1"/>
</dbReference>
<evidence type="ECO:0000256" key="6">
    <source>
        <dbReference type="ARBA" id="ARBA00023235"/>
    </source>
</evidence>
<feature type="domain" description="Alpha-D-phosphohexomutase alpha/beta/alpha" evidence="10">
    <location>
        <begin position="252"/>
        <end position="351"/>
    </location>
</feature>
<feature type="region of interest" description="Disordered" evidence="7">
    <location>
        <begin position="428"/>
        <end position="448"/>
    </location>
</feature>
<gene>
    <name evidence="12" type="ORF">NUM_49060</name>
</gene>
<evidence type="ECO:0000256" key="1">
    <source>
        <dbReference type="ARBA" id="ARBA00001946"/>
    </source>
</evidence>
<keyword evidence="13" id="KW-1185">Reference proteome</keyword>